<dbReference type="Proteomes" id="UP001214170">
    <property type="component" value="Chromosome"/>
</dbReference>
<proteinExistence type="predicted"/>
<gene>
    <name evidence="2" type="ORF">P8T11_03935</name>
</gene>
<name>A0ABY8GW08_9BURK</name>
<protein>
    <submittedName>
        <fullName evidence="2">Fimbria/pilus outer membrane usher protein</fullName>
    </submittedName>
</protein>
<evidence type="ECO:0000313" key="3">
    <source>
        <dbReference type="Proteomes" id="UP001214170"/>
    </source>
</evidence>
<dbReference type="InterPro" id="IPR043142">
    <property type="entry name" value="PapC-like_C_sf"/>
</dbReference>
<reference evidence="2 3" key="1">
    <citation type="submission" date="2023-03" db="EMBL/GenBank/DDBJ databases">
        <title>Achromobacter spanius LIG8.</title>
        <authorList>
            <person name="Shrestha S."/>
        </authorList>
    </citation>
    <scope>NUCLEOTIDE SEQUENCE [LARGE SCALE GENOMIC DNA]</scope>
    <source>
        <strain evidence="2 3">LIG8</strain>
    </source>
</reference>
<dbReference type="Gene3D" id="2.60.40.3110">
    <property type="match status" value="1"/>
</dbReference>
<dbReference type="Gene3D" id="2.60.40.2070">
    <property type="match status" value="1"/>
</dbReference>
<accession>A0ABY8GW08</accession>
<dbReference type="Pfam" id="PF13953">
    <property type="entry name" value="PapC_C"/>
    <property type="match status" value="1"/>
</dbReference>
<dbReference type="EMBL" id="CP121261">
    <property type="protein sequence ID" value="WFP09043.1"/>
    <property type="molecule type" value="Genomic_DNA"/>
</dbReference>
<dbReference type="Pfam" id="PF00577">
    <property type="entry name" value="Usher"/>
    <property type="match status" value="1"/>
</dbReference>
<dbReference type="InterPro" id="IPR000015">
    <property type="entry name" value="Fimb_usher"/>
</dbReference>
<evidence type="ECO:0000313" key="2">
    <source>
        <dbReference type="EMBL" id="WFP09043.1"/>
    </source>
</evidence>
<dbReference type="InterPro" id="IPR025949">
    <property type="entry name" value="PapC-like_C"/>
</dbReference>
<sequence length="755" mass="80744">MTGAPSQAQPAPAPAPLAAASAIDVYLTVSFNGQRSAYIARFQDQNGRLSARGIDLRGIGIDTPALGIADQEHVPLDQIPGLTYRFDAAAQEVDIDMPDRYRVARRIDGRGLAPTAAATTDRGFLINYDLYARTERESPLALWSEQRYFDKFGVFSNTGTGYLQRDVSRYVRYDTSWTQSDPETLTTRQVGDTISGSLAWSRSIRMAGLQWRRNFSLRPDLVTFPMPAFGGSAVVPSTVDVYINNIRRYSGDVPSGPFVVDNVAGITGFGQANVITRDALGRPVSQSLPIYIDTRLLAQGMSSYSVEAGFLRRAYGWRSFDYKDDPALSASWQYGVSNAVTAQAHGEATTGLYNVGTGVLAKLGMAGVVNASVAGSTGRDTGLQVGLGYQYVDPRFSIDLQTLRSTSAYADLAANDGIPVARASDRATLALPLGGGQSVSLSYIGQQYPGVEAAHIGSMAYSTRLGNRATLTMSAFQDFSDSDSRGAFLSLGIALGDVSVNATTGWQDGEPYANTSAIRTPDYGGGFGWGVQAGTYASGRYEQGWGRYLGRYGELTVGAQRFDGRTTGELDVNGALVFMDGTAQASRRIDDSFALVSTGEEADVPVLHQNRVTGHTGTSGYLVVPDLNSYQTNTLDIDGLDLPPNAHVTAYSRDIVPQWQSGVLVKFGIEREAAATVLLVDGEGKPLPVGGRVVHRESGSEGVVGYGSQTFVRDLVDVNHLDVRAQNLACTARFAFKAPDDGTLPRLGPVACVGQ</sequence>
<dbReference type="RefSeq" id="WP_268078177.1">
    <property type="nucleotide sequence ID" value="NZ_CP106885.1"/>
</dbReference>
<dbReference type="InterPro" id="IPR042186">
    <property type="entry name" value="FimD_plug_dom"/>
</dbReference>
<dbReference type="PANTHER" id="PTHR30451">
    <property type="entry name" value="OUTER MEMBRANE USHER PROTEIN"/>
    <property type="match status" value="1"/>
</dbReference>
<dbReference type="Gene3D" id="2.60.40.2610">
    <property type="entry name" value="Outer membrane usher protein FimD, plug domain"/>
    <property type="match status" value="1"/>
</dbReference>
<keyword evidence="3" id="KW-1185">Reference proteome</keyword>
<feature type="domain" description="PapC-like C-terminal" evidence="1">
    <location>
        <begin position="681"/>
        <end position="736"/>
    </location>
</feature>
<evidence type="ECO:0000259" key="1">
    <source>
        <dbReference type="Pfam" id="PF13953"/>
    </source>
</evidence>
<dbReference type="PANTHER" id="PTHR30451:SF5">
    <property type="entry name" value="SLR0019 PROTEIN"/>
    <property type="match status" value="1"/>
</dbReference>
<organism evidence="2 3">
    <name type="scientific">Achromobacter spanius</name>
    <dbReference type="NCBI Taxonomy" id="217203"/>
    <lineage>
        <taxon>Bacteria</taxon>
        <taxon>Pseudomonadati</taxon>
        <taxon>Pseudomonadota</taxon>
        <taxon>Betaproteobacteria</taxon>
        <taxon>Burkholderiales</taxon>
        <taxon>Alcaligenaceae</taxon>
        <taxon>Achromobacter</taxon>
    </lineage>
</organism>